<reference evidence="2 3" key="1">
    <citation type="submission" date="2024-01" db="EMBL/GenBank/DDBJ databases">
        <title>A draft genome for the cacao thread blight pathogen Marasmiellus scandens.</title>
        <authorList>
            <person name="Baruah I.K."/>
            <person name="Leung J."/>
            <person name="Bukari Y."/>
            <person name="Amoako-Attah I."/>
            <person name="Meinhardt L.W."/>
            <person name="Bailey B.A."/>
            <person name="Cohen S.P."/>
        </authorList>
    </citation>
    <scope>NUCLEOTIDE SEQUENCE [LARGE SCALE GENOMIC DNA]</scope>
    <source>
        <strain evidence="2 3">GH-19</strain>
    </source>
</reference>
<feature type="compositionally biased region" description="Low complexity" evidence="1">
    <location>
        <begin position="10"/>
        <end position="48"/>
    </location>
</feature>
<accession>A0ABR1IQS2</accession>
<evidence type="ECO:0000313" key="2">
    <source>
        <dbReference type="EMBL" id="KAK7437238.1"/>
    </source>
</evidence>
<feature type="region of interest" description="Disordered" evidence="1">
    <location>
        <begin position="219"/>
        <end position="239"/>
    </location>
</feature>
<dbReference type="EMBL" id="JBANRG010000087">
    <property type="protein sequence ID" value="KAK7437238.1"/>
    <property type="molecule type" value="Genomic_DNA"/>
</dbReference>
<evidence type="ECO:0000256" key="1">
    <source>
        <dbReference type="SAM" id="MobiDB-lite"/>
    </source>
</evidence>
<sequence>MSFVVFQDASLSQPSSSSTKATTSTRPSSSVRKAKKASSSVASLKSSLQQEEKENVNPLTGHRTTSNNTKGKKQKPGVHANNSKKAVSKTVDASSRPLEVKNEAGSFQLSTSSFSCEFSTFGVDGFAATTQALFNSLCYDLTVSPLADVSEAYNAEPVDVFGDYVVDEKPNDLLSGEDTLLDALLSCPSDVDTSSTLITPESTHPSDIKLSSDLGALKVPSAAPSGNKASKSKSAKKRL</sequence>
<protein>
    <submittedName>
        <fullName evidence="2">Uncharacterized protein</fullName>
    </submittedName>
</protein>
<feature type="compositionally biased region" description="Basic residues" evidence="1">
    <location>
        <begin position="230"/>
        <end position="239"/>
    </location>
</feature>
<keyword evidence="3" id="KW-1185">Reference proteome</keyword>
<evidence type="ECO:0000313" key="3">
    <source>
        <dbReference type="Proteomes" id="UP001498398"/>
    </source>
</evidence>
<gene>
    <name evidence="2" type="ORF">VKT23_018680</name>
</gene>
<proteinExistence type="predicted"/>
<comment type="caution">
    <text evidence="2">The sequence shown here is derived from an EMBL/GenBank/DDBJ whole genome shotgun (WGS) entry which is preliminary data.</text>
</comment>
<organism evidence="2 3">
    <name type="scientific">Marasmiellus scandens</name>
    <dbReference type="NCBI Taxonomy" id="2682957"/>
    <lineage>
        <taxon>Eukaryota</taxon>
        <taxon>Fungi</taxon>
        <taxon>Dikarya</taxon>
        <taxon>Basidiomycota</taxon>
        <taxon>Agaricomycotina</taxon>
        <taxon>Agaricomycetes</taxon>
        <taxon>Agaricomycetidae</taxon>
        <taxon>Agaricales</taxon>
        <taxon>Marasmiineae</taxon>
        <taxon>Omphalotaceae</taxon>
        <taxon>Marasmiellus</taxon>
    </lineage>
</organism>
<name>A0ABR1IQS2_9AGAR</name>
<feature type="region of interest" description="Disordered" evidence="1">
    <location>
        <begin position="1"/>
        <end position="98"/>
    </location>
</feature>
<dbReference type="Proteomes" id="UP001498398">
    <property type="component" value="Unassembled WGS sequence"/>
</dbReference>